<gene>
    <name evidence="2" type="ORF">ERS852574_00721</name>
</gene>
<evidence type="ECO:0000313" key="2">
    <source>
        <dbReference type="EMBL" id="CUM79084.1"/>
    </source>
</evidence>
<dbReference type="CDD" id="cd06223">
    <property type="entry name" value="PRTases_typeI"/>
    <property type="match status" value="1"/>
</dbReference>
<name>A0A173RM12_9FIRM</name>
<dbReference type="InterPro" id="IPR023214">
    <property type="entry name" value="HAD_sf"/>
</dbReference>
<protein>
    <recommendedName>
        <fullName evidence="1">Phosphoribosyltransferase domain-containing protein</fullName>
    </recommendedName>
</protein>
<feature type="domain" description="Phosphoribosyltransferase" evidence="1">
    <location>
        <begin position="447"/>
        <end position="533"/>
    </location>
</feature>
<dbReference type="Pfam" id="PF13238">
    <property type="entry name" value="AAA_18"/>
    <property type="match status" value="1"/>
</dbReference>
<dbReference type="SUPFAM" id="SSF52540">
    <property type="entry name" value="P-loop containing nucleoside triphosphate hydrolases"/>
    <property type="match status" value="1"/>
</dbReference>
<dbReference type="InterPro" id="IPR027417">
    <property type="entry name" value="P-loop_NTPase"/>
</dbReference>
<reference evidence="2 3" key="1">
    <citation type="submission" date="2015-09" db="EMBL/GenBank/DDBJ databases">
        <authorList>
            <consortium name="Pathogen Informatics"/>
        </authorList>
    </citation>
    <scope>NUCLEOTIDE SEQUENCE [LARGE SCALE GENOMIC DNA]</scope>
    <source>
        <strain evidence="2 3">2789STDY5834962</strain>
    </source>
</reference>
<dbReference type="RefSeq" id="WP_055155819.1">
    <property type="nucleotide sequence ID" value="NZ_CYXR01000004.1"/>
</dbReference>
<organism evidence="2 3">
    <name type="scientific">Coprococcus comes</name>
    <dbReference type="NCBI Taxonomy" id="410072"/>
    <lineage>
        <taxon>Bacteria</taxon>
        <taxon>Bacillati</taxon>
        <taxon>Bacillota</taxon>
        <taxon>Clostridia</taxon>
        <taxon>Lachnospirales</taxon>
        <taxon>Lachnospiraceae</taxon>
        <taxon>Coprococcus</taxon>
    </lineage>
</organism>
<dbReference type="SUPFAM" id="SSF56784">
    <property type="entry name" value="HAD-like"/>
    <property type="match status" value="1"/>
</dbReference>
<dbReference type="InterPro" id="IPR036412">
    <property type="entry name" value="HAD-like_sf"/>
</dbReference>
<dbReference type="Gene3D" id="3.40.50.2020">
    <property type="match status" value="1"/>
</dbReference>
<dbReference type="SUPFAM" id="SSF53271">
    <property type="entry name" value="PRTase-like"/>
    <property type="match status" value="1"/>
</dbReference>
<dbReference type="InterPro" id="IPR029057">
    <property type="entry name" value="PRTase-like"/>
</dbReference>
<dbReference type="Gene3D" id="3.40.50.300">
    <property type="entry name" value="P-loop containing nucleotide triphosphate hydrolases"/>
    <property type="match status" value="1"/>
</dbReference>
<dbReference type="Pfam" id="PF14681">
    <property type="entry name" value="UPRTase"/>
    <property type="match status" value="1"/>
</dbReference>
<dbReference type="Gene3D" id="3.90.1470.10">
    <property type="entry name" value="thrh gene product, domain 2"/>
    <property type="match status" value="1"/>
</dbReference>
<dbReference type="InterPro" id="IPR000836">
    <property type="entry name" value="PRTase_dom"/>
</dbReference>
<dbReference type="Gene3D" id="3.40.50.1000">
    <property type="entry name" value="HAD superfamily/HAD-like"/>
    <property type="match status" value="1"/>
</dbReference>
<evidence type="ECO:0000313" key="3">
    <source>
        <dbReference type="Proteomes" id="UP000095727"/>
    </source>
</evidence>
<sequence>MKIALYGMPCAGKSTLMDRITDAKIINGSQELRCICGGSFSELSEEEKHQVRIKYTEYINALNDEVIVSDGHYSFMETVAFTEADGDLYDIFIYLYCSPENLKERYALSEKNAKFAGESIESLRQWQEFEINNLREECHRRNKDFYVVSDNEEEQNSFFDFLSLLREGFSSYDLATDICNQIMEQFNKQDILYMVDGDKTIIIQDSYRFCCNGKTKIFDGDFYTGYQSFLFEKELQTASIDKSKIAEITINNEVYDIVASNNYVVLSSGIKDLWSDIANAKNLGTIFASPYISADVKYYVVKQLREHGYTIFAYGDSKIDLYMLREADKGFLYIGKRISRSLKNESLSGLVPIYDHSLVILADEDEEVQADIAICKSNSGISGSRLAAAHVRLGEKIGRHIATVFPEKNTSILVLERGGRFFGDGVYMGAGGIFYSMNPKQDDAPVINTERVVIVDSVINTGKSIMRIIDELKNHNPGIDVIIAANVIQNEAVELFKDYLVFATRLSKNSFVGVNQSKQTGKTGPDTADRLFNLIKKRY</sequence>
<evidence type="ECO:0000259" key="1">
    <source>
        <dbReference type="Pfam" id="PF14681"/>
    </source>
</evidence>
<proteinExistence type="predicted"/>
<dbReference type="AlphaFoldDB" id="A0A173RM12"/>
<dbReference type="EMBL" id="CYXR01000004">
    <property type="protein sequence ID" value="CUM79084.1"/>
    <property type="molecule type" value="Genomic_DNA"/>
</dbReference>
<accession>A0A173RM12</accession>
<dbReference type="Proteomes" id="UP000095727">
    <property type="component" value="Unassembled WGS sequence"/>
</dbReference>